<proteinExistence type="predicted"/>
<protein>
    <submittedName>
        <fullName evidence="1">Uncharacterized protein</fullName>
    </submittedName>
</protein>
<evidence type="ECO:0000313" key="1">
    <source>
        <dbReference type="EMBL" id="RTE64700.1"/>
    </source>
</evidence>
<name>A0A430KML1_9GAMM</name>
<organism evidence="1 2">
    <name type="scientific">Amphritea opalescens</name>
    <dbReference type="NCBI Taxonomy" id="2490544"/>
    <lineage>
        <taxon>Bacteria</taxon>
        <taxon>Pseudomonadati</taxon>
        <taxon>Pseudomonadota</taxon>
        <taxon>Gammaproteobacteria</taxon>
        <taxon>Oceanospirillales</taxon>
        <taxon>Oceanospirillaceae</taxon>
        <taxon>Amphritea</taxon>
    </lineage>
</organism>
<dbReference type="Proteomes" id="UP000283087">
    <property type="component" value="Unassembled WGS sequence"/>
</dbReference>
<accession>A0A430KML1</accession>
<gene>
    <name evidence="1" type="ORF">EH243_15765</name>
</gene>
<comment type="caution">
    <text evidence="1">The sequence shown here is derived from an EMBL/GenBank/DDBJ whole genome shotgun (WGS) entry which is preliminary data.</text>
</comment>
<dbReference type="RefSeq" id="WP_126159630.1">
    <property type="nucleotide sequence ID" value="NZ_RQXW01000018.1"/>
</dbReference>
<dbReference type="AlphaFoldDB" id="A0A430KML1"/>
<evidence type="ECO:0000313" key="2">
    <source>
        <dbReference type="Proteomes" id="UP000283087"/>
    </source>
</evidence>
<sequence>MVRFILHHTLRIGGYWCGELANRTDIGVKGWEGYGGISILMVRFVPHQHPTHLWLLVGCDELANRTGIGVKVWEGYGGILIRWCGSFLTAPYALTVIWG</sequence>
<keyword evidence="2" id="KW-1185">Reference proteome</keyword>
<dbReference type="EMBL" id="RQXW01000018">
    <property type="protein sequence ID" value="RTE64700.1"/>
    <property type="molecule type" value="Genomic_DNA"/>
</dbReference>
<reference evidence="1 2" key="1">
    <citation type="submission" date="2018-11" db="EMBL/GenBank/DDBJ databases">
        <title>The draft genome sequence of Amphritea opalescens ANRC-JH13T.</title>
        <authorList>
            <person name="Fang Z."/>
            <person name="Zhang Y."/>
            <person name="Han X."/>
        </authorList>
    </citation>
    <scope>NUCLEOTIDE SEQUENCE [LARGE SCALE GENOMIC DNA]</scope>
    <source>
        <strain evidence="1 2">ANRC-JH13</strain>
    </source>
</reference>